<dbReference type="Pfam" id="PF01381">
    <property type="entry name" value="HTH_3"/>
    <property type="match status" value="1"/>
</dbReference>
<dbReference type="PROSITE" id="PS50943">
    <property type="entry name" value="HTH_CROC1"/>
    <property type="match status" value="1"/>
</dbReference>
<dbReference type="InterPro" id="IPR001387">
    <property type="entry name" value="Cro/C1-type_HTH"/>
</dbReference>
<dbReference type="Proteomes" id="UP000294576">
    <property type="component" value="Unassembled WGS sequence"/>
</dbReference>
<dbReference type="AlphaFoldDB" id="A0A4R3QF61"/>
<comment type="caution">
    <text evidence="3">The sequence shown here is derived from an EMBL/GenBank/DDBJ whole genome shotgun (WGS) entry which is preliminary data.</text>
</comment>
<proteinExistence type="predicted"/>
<dbReference type="InterPro" id="IPR010982">
    <property type="entry name" value="Lambda_DNA-bd_dom_sf"/>
</dbReference>
<reference evidence="3 4" key="1">
    <citation type="submission" date="2019-03" db="EMBL/GenBank/DDBJ databases">
        <title>Genomic Encyclopedia of Type Strains, Phase IV (KMG-V): Genome sequencing to study the core and pangenomes of soil and plant-associated prokaryotes.</title>
        <authorList>
            <person name="Whitman W."/>
        </authorList>
    </citation>
    <scope>NUCLEOTIDE SEQUENCE [LARGE SCALE GENOMIC DNA]</scope>
    <source>
        <strain evidence="3 4">Hc14</strain>
    </source>
</reference>
<name>A0A4R3QF61_RHISU</name>
<organism evidence="3 4">
    <name type="scientific">Rhizobium sullae</name>
    <name type="common">Rhizobium hedysari</name>
    <dbReference type="NCBI Taxonomy" id="50338"/>
    <lineage>
        <taxon>Bacteria</taxon>
        <taxon>Pseudomonadati</taxon>
        <taxon>Pseudomonadota</taxon>
        <taxon>Alphaproteobacteria</taxon>
        <taxon>Hyphomicrobiales</taxon>
        <taxon>Rhizobiaceae</taxon>
        <taxon>Rhizobium/Agrobacterium group</taxon>
        <taxon>Rhizobium</taxon>
    </lineage>
</organism>
<dbReference type="EMBL" id="SMBH01000001">
    <property type="protein sequence ID" value="TCU20328.1"/>
    <property type="molecule type" value="Genomic_DNA"/>
</dbReference>
<feature type="region of interest" description="Disordered" evidence="1">
    <location>
        <begin position="177"/>
        <end position="196"/>
    </location>
</feature>
<protein>
    <submittedName>
        <fullName evidence="3">Transcriptional regulator with XRE-family HTH domain</fullName>
    </submittedName>
</protein>
<feature type="domain" description="HTH cro/C1-type" evidence="2">
    <location>
        <begin position="60"/>
        <end position="114"/>
    </location>
</feature>
<evidence type="ECO:0000256" key="1">
    <source>
        <dbReference type="SAM" id="MobiDB-lite"/>
    </source>
</evidence>
<accession>A0A4R3QF61</accession>
<dbReference type="CDD" id="cd00093">
    <property type="entry name" value="HTH_XRE"/>
    <property type="match status" value="1"/>
</dbReference>
<evidence type="ECO:0000313" key="4">
    <source>
        <dbReference type="Proteomes" id="UP000294576"/>
    </source>
</evidence>
<dbReference type="Gene3D" id="1.10.260.40">
    <property type="entry name" value="lambda repressor-like DNA-binding domains"/>
    <property type="match status" value="1"/>
</dbReference>
<sequence>MPREWTCHTKVSIEFSYMLIHNHFARNAASKRRPLNTVHGNNEMNAKAPNSIDIYVGSRVRMRRLLLGFSQERLADQIGVTFQQVQKYEKGMNRIGASRLQRIAEVLAVPPSFFFQQDPSKPLSLDGLELSGNTDPVGEFLHSKEGLALNRAFLKITDATVREKVLSLVKAMAQAGDRQDMDAGSTKSETGVPLNG</sequence>
<dbReference type="GO" id="GO:0003677">
    <property type="term" value="F:DNA binding"/>
    <property type="evidence" value="ECO:0007669"/>
    <property type="project" value="InterPro"/>
</dbReference>
<dbReference type="SUPFAM" id="SSF47413">
    <property type="entry name" value="lambda repressor-like DNA-binding domains"/>
    <property type="match status" value="1"/>
</dbReference>
<evidence type="ECO:0000313" key="3">
    <source>
        <dbReference type="EMBL" id="TCU20328.1"/>
    </source>
</evidence>
<evidence type="ECO:0000259" key="2">
    <source>
        <dbReference type="PROSITE" id="PS50943"/>
    </source>
</evidence>
<gene>
    <name evidence="3" type="ORF">EV132_101395</name>
</gene>
<dbReference type="SMART" id="SM00530">
    <property type="entry name" value="HTH_XRE"/>
    <property type="match status" value="1"/>
</dbReference>